<feature type="compositionally biased region" description="Low complexity" evidence="1">
    <location>
        <begin position="29"/>
        <end position="39"/>
    </location>
</feature>
<dbReference type="VEuPathDB" id="FungiDB:A1Q1_06369"/>
<dbReference type="AlphaFoldDB" id="J5SEA1"/>
<feature type="compositionally biased region" description="Polar residues" evidence="1">
    <location>
        <begin position="1"/>
        <end position="14"/>
    </location>
</feature>
<feature type="region of interest" description="Disordered" evidence="1">
    <location>
        <begin position="1"/>
        <end position="109"/>
    </location>
</feature>
<dbReference type="GeneID" id="25989881"/>
<organism evidence="2 3">
    <name type="scientific">Trichosporon asahii var. asahii (strain ATCC 90039 / CBS 2479 / JCM 2466 / KCTC 7840 / NBRC 103889/ NCYC 2677 / UAMH 7654)</name>
    <name type="common">Yeast</name>
    <dbReference type="NCBI Taxonomy" id="1186058"/>
    <lineage>
        <taxon>Eukaryota</taxon>
        <taxon>Fungi</taxon>
        <taxon>Dikarya</taxon>
        <taxon>Basidiomycota</taxon>
        <taxon>Agaricomycotina</taxon>
        <taxon>Tremellomycetes</taxon>
        <taxon>Trichosporonales</taxon>
        <taxon>Trichosporonaceae</taxon>
        <taxon>Trichosporon</taxon>
    </lineage>
</organism>
<evidence type="ECO:0000256" key="1">
    <source>
        <dbReference type="SAM" id="MobiDB-lite"/>
    </source>
</evidence>
<dbReference type="Proteomes" id="UP000002748">
    <property type="component" value="Unassembled WGS sequence"/>
</dbReference>
<dbReference type="KEGG" id="tasa:A1Q1_06369"/>
<feature type="region of interest" description="Disordered" evidence="1">
    <location>
        <begin position="128"/>
        <end position="175"/>
    </location>
</feature>
<proteinExistence type="predicted"/>
<dbReference type="HOGENOM" id="CLU_1533658_0_0_1"/>
<comment type="caution">
    <text evidence="2">The sequence shown here is derived from an EMBL/GenBank/DDBJ whole genome shotgun (WGS) entry which is preliminary data.</text>
</comment>
<reference evidence="2 3" key="1">
    <citation type="journal article" date="2012" name="Eukaryot. Cell">
        <title>Draft genome sequence of CBS 2479, the standard type strain of Trichosporon asahii.</title>
        <authorList>
            <person name="Yang R.Y."/>
            <person name="Li H.T."/>
            <person name="Zhu H."/>
            <person name="Zhou G.P."/>
            <person name="Wang M."/>
            <person name="Wang L."/>
        </authorList>
    </citation>
    <scope>NUCLEOTIDE SEQUENCE [LARGE SCALE GENOMIC DNA]</scope>
    <source>
        <strain evidence="3">ATCC 90039 / CBS 2479 / JCM 2466 / KCTC 7840 / NCYC 2677 / UAMH 7654</strain>
    </source>
</reference>
<feature type="compositionally biased region" description="Low complexity" evidence="1">
    <location>
        <begin position="58"/>
        <end position="71"/>
    </location>
</feature>
<dbReference type="EMBL" id="ALBS01000331">
    <property type="protein sequence ID" value="EJT45231.1"/>
    <property type="molecule type" value="Genomic_DNA"/>
</dbReference>
<feature type="compositionally biased region" description="Pro residues" evidence="1">
    <location>
        <begin position="97"/>
        <end position="109"/>
    </location>
</feature>
<evidence type="ECO:0000313" key="3">
    <source>
        <dbReference type="Proteomes" id="UP000002748"/>
    </source>
</evidence>
<name>J5SEA1_TRIAS</name>
<evidence type="ECO:0000313" key="2">
    <source>
        <dbReference type="EMBL" id="EJT45231.1"/>
    </source>
</evidence>
<gene>
    <name evidence="2" type="ORF">A1Q1_06369</name>
</gene>
<protein>
    <submittedName>
        <fullName evidence="2">Uncharacterized protein</fullName>
    </submittedName>
</protein>
<accession>J5SEA1</accession>
<sequence>MSSVMSTPPSSFESPSAHLPGDPLPLQRSTTSPSSAPTTGSIKKSRSLLFWKERKGSRSSGRSRADSSVGSQSALRLDTGPETAEPDARLPDVAELPPVPPVPAIPPQPEVKVSEINLGFVRFYKVKVKGPNGSHTGYTPAPPRNPKTPKSPSKKKKKQEEGPRPSRFVLGTLAA</sequence>
<dbReference type="RefSeq" id="XP_014176958.1">
    <property type="nucleotide sequence ID" value="XM_014321483.1"/>
</dbReference>